<dbReference type="GO" id="GO:0005634">
    <property type="term" value="C:nucleus"/>
    <property type="evidence" value="ECO:0007669"/>
    <property type="project" value="TreeGrafter"/>
</dbReference>
<reference evidence="5 6" key="3">
    <citation type="journal article" date="2015" name="Genome Announc.">
        <title>Draft Genome Sequence of the Archiascomycetous Yeast Saitoella complicata.</title>
        <authorList>
            <person name="Yamauchi K."/>
            <person name="Kondo S."/>
            <person name="Hamamoto M."/>
            <person name="Takahashi Y."/>
            <person name="Ogura Y."/>
            <person name="Hayashi T."/>
            <person name="Nishida H."/>
        </authorList>
    </citation>
    <scope>NUCLEOTIDE SEQUENCE [LARGE SCALE GENOMIC DNA]</scope>
    <source>
        <strain evidence="5 6">NRRL Y-17804</strain>
    </source>
</reference>
<proteinExistence type="inferred from homology"/>
<dbReference type="SUPFAM" id="SSF54236">
    <property type="entry name" value="Ubiquitin-like"/>
    <property type="match status" value="1"/>
</dbReference>
<feature type="domain" description="Ubiquitin-like" evidence="4">
    <location>
        <begin position="71"/>
        <end position="155"/>
    </location>
</feature>
<comment type="similarity">
    <text evidence="2">Belongs to the POMP/UMP1 family.</text>
</comment>
<dbReference type="InterPro" id="IPR008012">
    <property type="entry name" value="Ump1"/>
</dbReference>
<keyword evidence="3" id="KW-1133">Transmembrane helix</keyword>
<keyword evidence="6" id="KW-1185">Reference proteome</keyword>
<gene>
    <name evidence="5" type="ORF">G7K_3545-t1</name>
</gene>
<dbReference type="GO" id="GO:0005737">
    <property type="term" value="C:cytoplasm"/>
    <property type="evidence" value="ECO:0007669"/>
    <property type="project" value="TreeGrafter"/>
</dbReference>
<dbReference type="PROSITE" id="PS50053">
    <property type="entry name" value="UBIQUITIN_2"/>
    <property type="match status" value="1"/>
</dbReference>
<dbReference type="PANTHER" id="PTHR12828:SF3">
    <property type="entry name" value="PROTEASOME MATURATION PROTEIN"/>
    <property type="match status" value="1"/>
</dbReference>
<keyword evidence="3" id="KW-0472">Membrane</keyword>
<dbReference type="InterPro" id="IPR000626">
    <property type="entry name" value="Ubiquitin-like_dom"/>
</dbReference>
<evidence type="ECO:0000313" key="5">
    <source>
        <dbReference type="EMBL" id="GAO49395.1"/>
    </source>
</evidence>
<dbReference type="Pfam" id="PF05348">
    <property type="entry name" value="UMP1"/>
    <property type="match status" value="1"/>
</dbReference>
<dbReference type="Pfam" id="PF13881">
    <property type="entry name" value="Rad60-SLD_2"/>
    <property type="match status" value="1"/>
</dbReference>
<protein>
    <recommendedName>
        <fullName evidence="4">Ubiquitin-like domain-containing protein</fullName>
    </recommendedName>
</protein>
<name>A0A0E9NJ28_SAICN</name>
<reference evidence="5 6" key="2">
    <citation type="journal article" date="2014" name="J. Gen. Appl. Microbiol.">
        <title>The early diverging ascomycetous budding yeast Saitoella complicata has three histone deacetylases belonging to the Clr6, Hos2, and Rpd3 lineages.</title>
        <authorList>
            <person name="Nishida H."/>
            <person name="Matsumoto T."/>
            <person name="Kondo S."/>
            <person name="Hamamoto M."/>
            <person name="Yoshikawa H."/>
        </authorList>
    </citation>
    <scope>NUCLEOTIDE SEQUENCE [LARGE SCALE GENOMIC DNA]</scope>
    <source>
        <strain evidence="5 6">NRRL Y-17804</strain>
    </source>
</reference>
<dbReference type="InterPro" id="IPR029071">
    <property type="entry name" value="Ubiquitin-like_domsf"/>
</dbReference>
<dbReference type="AlphaFoldDB" id="A0A0E9NJ28"/>
<dbReference type="GO" id="GO:0043248">
    <property type="term" value="P:proteasome assembly"/>
    <property type="evidence" value="ECO:0007669"/>
    <property type="project" value="InterPro"/>
</dbReference>
<reference evidence="5 6" key="1">
    <citation type="journal article" date="2011" name="J. Gen. Appl. Microbiol.">
        <title>Draft genome sequencing of the enigmatic yeast Saitoella complicata.</title>
        <authorList>
            <person name="Nishida H."/>
            <person name="Hamamoto M."/>
            <person name="Sugiyama J."/>
        </authorList>
    </citation>
    <scope>NUCLEOTIDE SEQUENCE [LARGE SCALE GENOMIC DNA]</scope>
    <source>
        <strain evidence="5 6">NRRL Y-17804</strain>
    </source>
</reference>
<evidence type="ECO:0000256" key="3">
    <source>
        <dbReference type="SAM" id="Phobius"/>
    </source>
</evidence>
<accession>A0A0E9NJ28</accession>
<evidence type="ECO:0000313" key="6">
    <source>
        <dbReference type="Proteomes" id="UP000033140"/>
    </source>
</evidence>
<evidence type="ECO:0000259" key="4">
    <source>
        <dbReference type="PROSITE" id="PS50053"/>
    </source>
</evidence>
<dbReference type="PANTHER" id="PTHR12828">
    <property type="entry name" value="PROTEASOME MATURATION PROTEIN UMP1"/>
    <property type="match status" value="1"/>
</dbReference>
<dbReference type="InterPro" id="IPR039540">
    <property type="entry name" value="UBL3-like_ubiquitin_dom"/>
</dbReference>
<dbReference type="Proteomes" id="UP000033140">
    <property type="component" value="Unassembled WGS sequence"/>
</dbReference>
<sequence>MVVEVPPGTATTLAEPISVERLGFERTLAPPPPAHLLESLELGSAGPATELDEHISVGNVAGQKIEDLSSLSMTFMLGNGQRRAMSFPSEDVTVGSVKQRLMEDWPSEWDDQKPVGVGNIRLLHLGKLLADNLTLKDCRIQQGNPNVVHLTVRPADLVPEEDVDAKVEQKKGSGCCTITSCGASPAAFDPEWVVVLFLSGQFMGYRFRFYGFGMAMAMAMGFGVIHPAFIHPTPTTVPIRFHSPMSLRITPGKAQPSSISITQTASTSVAGVHDTLRHGNKSFAADVNSRHPLEARLQNWEATQEELRMETLKRLYGVAEPVRRQMELKLCGADDFRPTTLGGPGNLHLDILRGKDTTLDVEDVFDGEFGEHALNLVQG</sequence>
<dbReference type="EMBL" id="BACD03000022">
    <property type="protein sequence ID" value="GAO49395.1"/>
    <property type="molecule type" value="Genomic_DNA"/>
</dbReference>
<dbReference type="Gene3D" id="3.10.20.90">
    <property type="entry name" value="Phosphatidylinositol 3-kinase Catalytic Subunit, Chain A, domain 1"/>
    <property type="match status" value="1"/>
</dbReference>
<evidence type="ECO:0000256" key="2">
    <source>
        <dbReference type="ARBA" id="ARBA00043974"/>
    </source>
</evidence>
<comment type="caution">
    <text evidence="5">The sequence shown here is derived from an EMBL/GenBank/DDBJ whole genome shotgun (WGS) entry which is preliminary data.</text>
</comment>
<evidence type="ECO:0000256" key="1">
    <source>
        <dbReference type="ARBA" id="ARBA00023186"/>
    </source>
</evidence>
<dbReference type="STRING" id="698492.A0A0E9NJ28"/>
<feature type="transmembrane region" description="Helical" evidence="3">
    <location>
        <begin position="209"/>
        <end position="230"/>
    </location>
</feature>
<keyword evidence="3" id="KW-0812">Transmembrane</keyword>
<keyword evidence="1" id="KW-0143">Chaperone</keyword>
<organism evidence="5 6">
    <name type="scientific">Saitoella complicata (strain BCRC 22490 / CBS 7301 / JCM 7358 / NBRC 10748 / NRRL Y-17804)</name>
    <dbReference type="NCBI Taxonomy" id="698492"/>
    <lineage>
        <taxon>Eukaryota</taxon>
        <taxon>Fungi</taxon>
        <taxon>Dikarya</taxon>
        <taxon>Ascomycota</taxon>
        <taxon>Taphrinomycotina</taxon>
        <taxon>Taphrinomycotina incertae sedis</taxon>
        <taxon>Saitoella</taxon>
    </lineage>
</organism>